<gene>
    <name evidence="2" type="ORF">G2W53_029020</name>
</gene>
<dbReference type="EMBL" id="JAAIUW010000009">
    <property type="protein sequence ID" value="KAF7815051.1"/>
    <property type="molecule type" value="Genomic_DNA"/>
</dbReference>
<sequence>MGMTVRREGGERVMNSNAPFKKRGSMRAPVSLFQILVKRAH</sequence>
<feature type="compositionally biased region" description="Basic and acidic residues" evidence="1">
    <location>
        <begin position="1"/>
        <end position="11"/>
    </location>
</feature>
<comment type="caution">
    <text evidence="2">The sequence shown here is derived from an EMBL/GenBank/DDBJ whole genome shotgun (WGS) entry which is preliminary data.</text>
</comment>
<organism evidence="2 3">
    <name type="scientific">Senna tora</name>
    <dbReference type="NCBI Taxonomy" id="362788"/>
    <lineage>
        <taxon>Eukaryota</taxon>
        <taxon>Viridiplantae</taxon>
        <taxon>Streptophyta</taxon>
        <taxon>Embryophyta</taxon>
        <taxon>Tracheophyta</taxon>
        <taxon>Spermatophyta</taxon>
        <taxon>Magnoliopsida</taxon>
        <taxon>eudicotyledons</taxon>
        <taxon>Gunneridae</taxon>
        <taxon>Pentapetalae</taxon>
        <taxon>rosids</taxon>
        <taxon>fabids</taxon>
        <taxon>Fabales</taxon>
        <taxon>Fabaceae</taxon>
        <taxon>Caesalpinioideae</taxon>
        <taxon>Cassia clade</taxon>
        <taxon>Senna</taxon>
    </lineage>
</organism>
<keyword evidence="3" id="KW-1185">Reference proteome</keyword>
<evidence type="ECO:0000256" key="1">
    <source>
        <dbReference type="SAM" id="MobiDB-lite"/>
    </source>
</evidence>
<dbReference type="AlphaFoldDB" id="A0A834T4P1"/>
<accession>A0A834T4P1</accession>
<proteinExistence type="predicted"/>
<evidence type="ECO:0000313" key="2">
    <source>
        <dbReference type="EMBL" id="KAF7815051.1"/>
    </source>
</evidence>
<evidence type="ECO:0000313" key="3">
    <source>
        <dbReference type="Proteomes" id="UP000634136"/>
    </source>
</evidence>
<protein>
    <submittedName>
        <fullName evidence="2">Uncharacterized protein</fullName>
    </submittedName>
</protein>
<feature type="region of interest" description="Disordered" evidence="1">
    <location>
        <begin position="1"/>
        <end position="22"/>
    </location>
</feature>
<name>A0A834T4P1_9FABA</name>
<reference evidence="2" key="1">
    <citation type="submission" date="2020-09" db="EMBL/GenBank/DDBJ databases">
        <title>Genome-Enabled Discovery of Anthraquinone Biosynthesis in Senna tora.</title>
        <authorList>
            <person name="Kang S.-H."/>
            <person name="Pandey R.P."/>
            <person name="Lee C.-M."/>
            <person name="Sim J.-S."/>
            <person name="Jeong J.-T."/>
            <person name="Choi B.-S."/>
            <person name="Jung M."/>
            <person name="Ginzburg D."/>
            <person name="Zhao K."/>
            <person name="Won S.Y."/>
            <person name="Oh T.-J."/>
            <person name="Yu Y."/>
            <person name="Kim N.-H."/>
            <person name="Lee O.R."/>
            <person name="Lee T.-H."/>
            <person name="Bashyal P."/>
            <person name="Kim T.-S."/>
            <person name="Lee W.-H."/>
            <person name="Kawkins C."/>
            <person name="Kim C.-K."/>
            <person name="Kim J.S."/>
            <person name="Ahn B.O."/>
            <person name="Rhee S.Y."/>
            <person name="Sohng J.K."/>
        </authorList>
    </citation>
    <scope>NUCLEOTIDE SEQUENCE</scope>
    <source>
        <tissue evidence="2">Leaf</tissue>
    </source>
</reference>
<dbReference type="Proteomes" id="UP000634136">
    <property type="component" value="Unassembled WGS sequence"/>
</dbReference>